<gene>
    <name evidence="3" type="ORF">PPACK8108_LOCUS19671</name>
</gene>
<proteinExistence type="predicted"/>
<keyword evidence="4" id="KW-1185">Reference proteome</keyword>
<reference evidence="3" key="1">
    <citation type="submission" date="2022-06" db="EMBL/GenBank/DDBJ databases">
        <authorList>
            <consortium name="SYNGENTA / RWTH Aachen University"/>
        </authorList>
    </citation>
    <scope>NUCLEOTIDE SEQUENCE</scope>
</reference>
<dbReference type="AlphaFoldDB" id="A0AAV0BF83"/>
<feature type="compositionally biased region" description="Basic and acidic residues" evidence="1">
    <location>
        <begin position="268"/>
        <end position="280"/>
    </location>
</feature>
<feature type="non-terminal residue" evidence="3">
    <location>
        <position position="353"/>
    </location>
</feature>
<keyword evidence="2" id="KW-1133">Transmembrane helix</keyword>
<keyword evidence="2" id="KW-0812">Transmembrane</keyword>
<feature type="region of interest" description="Disordered" evidence="1">
    <location>
        <begin position="252"/>
        <end position="280"/>
    </location>
</feature>
<protein>
    <submittedName>
        <fullName evidence="3">Expressed protein</fullName>
    </submittedName>
</protein>
<evidence type="ECO:0000313" key="3">
    <source>
        <dbReference type="EMBL" id="CAH7685188.1"/>
    </source>
</evidence>
<evidence type="ECO:0000256" key="1">
    <source>
        <dbReference type="SAM" id="MobiDB-lite"/>
    </source>
</evidence>
<evidence type="ECO:0000256" key="2">
    <source>
        <dbReference type="SAM" id="Phobius"/>
    </source>
</evidence>
<keyword evidence="2" id="KW-0472">Membrane</keyword>
<comment type="caution">
    <text evidence="3">The sequence shown here is derived from an EMBL/GenBank/DDBJ whole genome shotgun (WGS) entry which is preliminary data.</text>
</comment>
<dbReference type="Proteomes" id="UP001153365">
    <property type="component" value="Unassembled WGS sequence"/>
</dbReference>
<accession>A0AAV0BF83</accession>
<feature type="compositionally biased region" description="Polar residues" evidence="1">
    <location>
        <begin position="252"/>
        <end position="265"/>
    </location>
</feature>
<organism evidence="3 4">
    <name type="scientific">Phakopsora pachyrhizi</name>
    <name type="common">Asian soybean rust disease fungus</name>
    <dbReference type="NCBI Taxonomy" id="170000"/>
    <lineage>
        <taxon>Eukaryota</taxon>
        <taxon>Fungi</taxon>
        <taxon>Dikarya</taxon>
        <taxon>Basidiomycota</taxon>
        <taxon>Pucciniomycotina</taxon>
        <taxon>Pucciniomycetes</taxon>
        <taxon>Pucciniales</taxon>
        <taxon>Phakopsoraceae</taxon>
        <taxon>Phakopsora</taxon>
    </lineage>
</organism>
<dbReference type="EMBL" id="CALTRL010005713">
    <property type="protein sequence ID" value="CAH7685188.1"/>
    <property type="molecule type" value="Genomic_DNA"/>
</dbReference>
<evidence type="ECO:0000313" key="4">
    <source>
        <dbReference type="Proteomes" id="UP001153365"/>
    </source>
</evidence>
<sequence length="353" mass="40334">MEIDNLNKIAAYSFFFFILIFEQQMKINTSPRLLRWFIILATYLCTLIVWVRCLESFTATRLDTESQNLAFDIPQYRVEESLKNYAGIVDESLQLKSQGSGAGASKTLTFDLNELPADTGSELSHNQYEKIYVPRGETNYNQAFKRKSVESVDIDIMRHKNLISPSKRIELGLSAGSSIPDSKNANNAAALASENEIYMAPARRVPENLHLSCWANLPSMSLPDILRPREASFSGGFPQLINVNIYNKSAMQKTRQMTSKSTNGRQLDPNRAENPKENSTRDILDTIKNILSEKKNKGPFDIEPKKTYWSPYNKVLLNFIEGNLLHIMPESFGDYEFSYSFLKDIKTFFWNED</sequence>
<feature type="transmembrane region" description="Helical" evidence="2">
    <location>
        <begin position="33"/>
        <end position="51"/>
    </location>
</feature>
<name>A0AAV0BF83_PHAPC</name>